<dbReference type="eggNOG" id="KOG4441">
    <property type="taxonomic scope" value="Eukaryota"/>
</dbReference>
<protein>
    <recommendedName>
        <fullName evidence="3">BACK domain-containing protein</fullName>
    </recommendedName>
</protein>
<evidence type="ECO:0000259" key="3">
    <source>
        <dbReference type="SMART" id="SM00875"/>
    </source>
</evidence>
<dbReference type="Pfam" id="PF01344">
    <property type="entry name" value="Kelch_1"/>
    <property type="match status" value="3"/>
</dbReference>
<evidence type="ECO:0000256" key="2">
    <source>
        <dbReference type="ARBA" id="ARBA00022737"/>
    </source>
</evidence>
<dbReference type="Pfam" id="PF07707">
    <property type="entry name" value="BACK"/>
    <property type="match status" value="1"/>
</dbReference>
<reference evidence="5" key="3">
    <citation type="submission" date="2015-06" db="UniProtKB">
        <authorList>
            <consortium name="EnsemblMetazoa"/>
        </authorList>
    </citation>
    <scope>IDENTIFICATION</scope>
</reference>
<dbReference type="InterPro" id="IPR011705">
    <property type="entry name" value="BACK"/>
</dbReference>
<keyword evidence="6" id="KW-1185">Reference proteome</keyword>
<keyword evidence="2" id="KW-0677">Repeat</keyword>
<accession>T1F5L9</accession>
<reference evidence="4 6" key="2">
    <citation type="journal article" date="2013" name="Nature">
        <title>Insights into bilaterian evolution from three spiralian genomes.</title>
        <authorList>
            <person name="Simakov O."/>
            <person name="Marletaz F."/>
            <person name="Cho S.J."/>
            <person name="Edsinger-Gonzales E."/>
            <person name="Havlak P."/>
            <person name="Hellsten U."/>
            <person name="Kuo D.H."/>
            <person name="Larsson T."/>
            <person name="Lv J."/>
            <person name="Arendt D."/>
            <person name="Savage R."/>
            <person name="Osoegawa K."/>
            <person name="de Jong P."/>
            <person name="Grimwood J."/>
            <person name="Chapman J.A."/>
            <person name="Shapiro H."/>
            <person name="Aerts A."/>
            <person name="Otillar R.P."/>
            <person name="Terry A.Y."/>
            <person name="Boore J.L."/>
            <person name="Grigoriev I.V."/>
            <person name="Lindberg D.R."/>
            <person name="Seaver E.C."/>
            <person name="Weisblat D.A."/>
            <person name="Putnam N.H."/>
            <person name="Rokhsar D.S."/>
        </authorList>
    </citation>
    <scope>NUCLEOTIDE SEQUENCE</scope>
</reference>
<sequence length="599" mass="68811">MDERIEMDVKKADCFDDFRKVVLISMTGGRYDVDGGLLFRASRYYEALVNSGMRDAHDEELTLGALSDESLNEIREFLSTLQSYKNNLVLQRTMMKSLESIKEGLIGASYLQICCMSDLYQKLMFNYLKESTYADILKWSSECMLTEVFKKVREFVLENFRNLELRSDLLTLAPDDVCYLLESDFFNAESEFDIFNFVIRWITADKSRKQHAEKLLTQVRYSLMTNSEKKRSSEILNEHGLNICKDEIVVDKFRSVGTIYALGSSTHGRMVFYQGVQSISVYNFMKFSENENKSPRLATLKFKTSESVKPPMPELGFKTCMVDNCLYLAGGSRYSYFTTNNFFVYNPATSTLTKRCSMYVPRGEFYFGELAGQLYAVSGRWFGKRTDTVEKYIPEEDRWLTVAPLPVATYSSGGCTCNGSIYISGGLNKFGSSNQVWRYSPDENQWTEMAQMLTNRSKHIMTSMDRKVIVIGGIRDSELPSWHFVNSGEIYDFEANQWTYLLTLKKPVFDSAFFTMNNSLYILGREPFSRNGSIDNFIQKINLSKYLEMNNTSGNGDSNINNDDKKFNDNNNVDGCQIFSYEADRSLIYHFVGIVITSK</sequence>
<dbReference type="HOGENOM" id="CLU_018559_0_0_1"/>
<dbReference type="InterPro" id="IPR011333">
    <property type="entry name" value="SKP1/BTB/POZ_sf"/>
</dbReference>
<dbReference type="EMBL" id="AMQM01004294">
    <property type="status" value="NOT_ANNOTATED_CDS"/>
    <property type="molecule type" value="Genomic_DNA"/>
</dbReference>
<dbReference type="InParanoid" id="T1F5L9"/>
<evidence type="ECO:0000313" key="5">
    <source>
        <dbReference type="EnsemblMetazoa" id="HelroP172606"/>
    </source>
</evidence>
<dbReference type="SMART" id="SM00612">
    <property type="entry name" value="Kelch"/>
    <property type="match status" value="4"/>
</dbReference>
<dbReference type="SMART" id="SM00875">
    <property type="entry name" value="BACK"/>
    <property type="match status" value="1"/>
</dbReference>
<dbReference type="CTD" id="20204118"/>
<dbReference type="OrthoDB" id="45365at2759"/>
<dbReference type="KEGG" id="hro:HELRODRAFT_172606"/>
<dbReference type="EMBL" id="KB096502">
    <property type="protein sequence ID" value="ESO04250.1"/>
    <property type="molecule type" value="Genomic_DNA"/>
</dbReference>
<evidence type="ECO:0000313" key="4">
    <source>
        <dbReference type="EMBL" id="ESO04250.1"/>
    </source>
</evidence>
<dbReference type="RefSeq" id="XP_009017519.1">
    <property type="nucleotide sequence ID" value="XM_009019271.1"/>
</dbReference>
<dbReference type="AlphaFoldDB" id="T1F5L9"/>
<keyword evidence="1" id="KW-0880">Kelch repeat</keyword>
<name>T1F5L9_HELRO</name>
<dbReference type="PANTHER" id="PTHR45632:SF3">
    <property type="entry name" value="KELCH-LIKE PROTEIN 32"/>
    <property type="match status" value="1"/>
</dbReference>
<dbReference type="Proteomes" id="UP000015101">
    <property type="component" value="Unassembled WGS sequence"/>
</dbReference>
<dbReference type="STRING" id="6412.T1F5L9"/>
<dbReference type="OMA" id="WINADWA"/>
<dbReference type="Gene3D" id="2.120.10.80">
    <property type="entry name" value="Kelch-type beta propeller"/>
    <property type="match status" value="1"/>
</dbReference>
<dbReference type="GeneID" id="20204118"/>
<dbReference type="Gene3D" id="3.30.710.10">
    <property type="entry name" value="Potassium Channel Kv1.1, Chain A"/>
    <property type="match status" value="1"/>
</dbReference>
<dbReference type="InterPro" id="IPR017096">
    <property type="entry name" value="BTB-kelch_protein"/>
</dbReference>
<dbReference type="InterPro" id="IPR006652">
    <property type="entry name" value="Kelch_1"/>
</dbReference>
<dbReference type="PANTHER" id="PTHR45632">
    <property type="entry name" value="LD33804P"/>
    <property type="match status" value="1"/>
</dbReference>
<dbReference type="InterPro" id="IPR015915">
    <property type="entry name" value="Kelch-typ_b-propeller"/>
</dbReference>
<dbReference type="EnsemblMetazoa" id="HelroT172606">
    <property type="protein sequence ID" value="HelroP172606"/>
    <property type="gene ID" value="HelroG172606"/>
</dbReference>
<feature type="domain" description="BACK" evidence="3">
    <location>
        <begin position="133"/>
        <end position="234"/>
    </location>
</feature>
<dbReference type="SUPFAM" id="SSF117281">
    <property type="entry name" value="Kelch motif"/>
    <property type="match status" value="1"/>
</dbReference>
<gene>
    <name evidence="5" type="primary">20204118</name>
    <name evidence="4" type="ORF">HELRODRAFT_172606</name>
</gene>
<dbReference type="PIRSF" id="PIRSF037037">
    <property type="entry name" value="Kelch-like_protein_gigaxonin"/>
    <property type="match status" value="1"/>
</dbReference>
<evidence type="ECO:0000313" key="6">
    <source>
        <dbReference type="Proteomes" id="UP000015101"/>
    </source>
</evidence>
<evidence type="ECO:0000256" key="1">
    <source>
        <dbReference type="ARBA" id="ARBA00022441"/>
    </source>
</evidence>
<reference evidence="6" key="1">
    <citation type="submission" date="2012-12" db="EMBL/GenBank/DDBJ databases">
        <authorList>
            <person name="Hellsten U."/>
            <person name="Grimwood J."/>
            <person name="Chapman J.A."/>
            <person name="Shapiro H."/>
            <person name="Aerts A."/>
            <person name="Otillar R.P."/>
            <person name="Terry A.Y."/>
            <person name="Boore J.L."/>
            <person name="Simakov O."/>
            <person name="Marletaz F."/>
            <person name="Cho S.-J."/>
            <person name="Edsinger-Gonzales E."/>
            <person name="Havlak P."/>
            <person name="Kuo D.-H."/>
            <person name="Larsson T."/>
            <person name="Lv J."/>
            <person name="Arendt D."/>
            <person name="Savage R."/>
            <person name="Osoegawa K."/>
            <person name="de Jong P."/>
            <person name="Lindberg D.R."/>
            <person name="Seaver E.C."/>
            <person name="Weisblat D.A."/>
            <person name="Putnam N.H."/>
            <person name="Grigoriev I.V."/>
            <person name="Rokhsar D.S."/>
        </authorList>
    </citation>
    <scope>NUCLEOTIDE SEQUENCE</scope>
</reference>
<dbReference type="Gene3D" id="1.25.40.420">
    <property type="match status" value="1"/>
</dbReference>
<organism evidence="5 6">
    <name type="scientific">Helobdella robusta</name>
    <name type="common">Californian leech</name>
    <dbReference type="NCBI Taxonomy" id="6412"/>
    <lineage>
        <taxon>Eukaryota</taxon>
        <taxon>Metazoa</taxon>
        <taxon>Spiralia</taxon>
        <taxon>Lophotrochozoa</taxon>
        <taxon>Annelida</taxon>
        <taxon>Clitellata</taxon>
        <taxon>Hirudinea</taxon>
        <taxon>Rhynchobdellida</taxon>
        <taxon>Glossiphoniidae</taxon>
        <taxon>Helobdella</taxon>
    </lineage>
</organism>
<proteinExistence type="predicted"/>